<feature type="domain" description="HTH araC/xylS-type" evidence="4">
    <location>
        <begin position="171"/>
        <end position="252"/>
    </location>
</feature>
<proteinExistence type="predicted"/>
<name>A0A2U2BQA7_ALCFA</name>
<evidence type="ECO:0000259" key="4">
    <source>
        <dbReference type="PROSITE" id="PS01124"/>
    </source>
</evidence>
<dbReference type="RefSeq" id="WP_109088578.1">
    <property type="nucleotide sequence ID" value="NZ_QEXO01000001.1"/>
</dbReference>
<evidence type="ECO:0000313" key="5">
    <source>
        <dbReference type="EMBL" id="PWE16178.1"/>
    </source>
</evidence>
<dbReference type="InterPro" id="IPR011051">
    <property type="entry name" value="RmlC_Cupin_sf"/>
</dbReference>
<dbReference type="SUPFAM" id="SSF51182">
    <property type="entry name" value="RmlC-like cupins"/>
    <property type="match status" value="1"/>
</dbReference>
<dbReference type="SMART" id="SM00342">
    <property type="entry name" value="HTH_ARAC"/>
    <property type="match status" value="1"/>
</dbReference>
<dbReference type="GO" id="GO:0003700">
    <property type="term" value="F:DNA-binding transcription factor activity"/>
    <property type="evidence" value="ECO:0007669"/>
    <property type="project" value="InterPro"/>
</dbReference>
<reference evidence="5 6" key="2">
    <citation type="submission" date="2018-05" db="EMBL/GenBank/DDBJ databases">
        <authorList>
            <person name="Lanie J.A."/>
            <person name="Ng W.-L."/>
            <person name="Kazmierczak K.M."/>
            <person name="Andrzejewski T.M."/>
            <person name="Davidsen T.M."/>
            <person name="Wayne K.J."/>
            <person name="Tettelin H."/>
            <person name="Glass J.I."/>
            <person name="Rusch D."/>
            <person name="Podicherti R."/>
            <person name="Tsui H.-C.T."/>
            <person name="Winkler M.E."/>
        </authorList>
    </citation>
    <scope>NUCLEOTIDE SEQUENCE [LARGE SCALE GENOMIC DNA]</scope>
    <source>
        <strain evidence="5 6">YBY</strain>
    </source>
</reference>
<evidence type="ECO:0000313" key="6">
    <source>
        <dbReference type="Proteomes" id="UP000245216"/>
    </source>
</evidence>
<dbReference type="Pfam" id="PF02311">
    <property type="entry name" value="AraC_binding"/>
    <property type="match status" value="1"/>
</dbReference>
<dbReference type="AlphaFoldDB" id="A0A2U2BQA7"/>
<gene>
    <name evidence="5" type="ORF">DF183_05505</name>
</gene>
<dbReference type="PROSITE" id="PS01124">
    <property type="entry name" value="HTH_ARAC_FAMILY_2"/>
    <property type="match status" value="1"/>
</dbReference>
<dbReference type="Proteomes" id="UP000245216">
    <property type="component" value="Unassembled WGS sequence"/>
</dbReference>
<evidence type="ECO:0000256" key="3">
    <source>
        <dbReference type="ARBA" id="ARBA00023163"/>
    </source>
</evidence>
<organism evidence="5 6">
    <name type="scientific">Alcaligenes faecalis</name>
    <dbReference type="NCBI Taxonomy" id="511"/>
    <lineage>
        <taxon>Bacteria</taxon>
        <taxon>Pseudomonadati</taxon>
        <taxon>Pseudomonadota</taxon>
        <taxon>Betaproteobacteria</taxon>
        <taxon>Burkholderiales</taxon>
        <taxon>Alcaligenaceae</taxon>
        <taxon>Alcaligenes</taxon>
    </lineage>
</organism>
<evidence type="ECO:0000256" key="1">
    <source>
        <dbReference type="ARBA" id="ARBA00023015"/>
    </source>
</evidence>
<dbReference type="PANTHER" id="PTHR11019">
    <property type="entry name" value="HTH-TYPE TRANSCRIPTIONAL REGULATOR NIMR"/>
    <property type="match status" value="1"/>
</dbReference>
<dbReference type="InterPro" id="IPR003313">
    <property type="entry name" value="AraC-bd"/>
</dbReference>
<dbReference type="InterPro" id="IPR018060">
    <property type="entry name" value="HTH_AraC"/>
</dbReference>
<accession>A0A2U2BQA7</accession>
<dbReference type="Gene3D" id="1.10.10.60">
    <property type="entry name" value="Homeodomain-like"/>
    <property type="match status" value="1"/>
</dbReference>
<dbReference type="InterPro" id="IPR018062">
    <property type="entry name" value="HTH_AraC-typ_CS"/>
</dbReference>
<keyword evidence="2" id="KW-0238">DNA-binding</keyword>
<dbReference type="CDD" id="cd06124">
    <property type="entry name" value="cupin_NimR-like_N"/>
    <property type="match status" value="1"/>
</dbReference>
<dbReference type="Pfam" id="PF12833">
    <property type="entry name" value="HTH_18"/>
    <property type="match status" value="1"/>
</dbReference>
<dbReference type="InterPro" id="IPR014710">
    <property type="entry name" value="RmlC-like_jellyroll"/>
</dbReference>
<dbReference type="InterPro" id="IPR009057">
    <property type="entry name" value="Homeodomain-like_sf"/>
</dbReference>
<protein>
    <submittedName>
        <fullName evidence="5">AraC family transcriptional regulator</fullName>
    </submittedName>
</protein>
<dbReference type="STRING" id="511.UZ73_18510"/>
<keyword evidence="1" id="KW-0805">Transcription regulation</keyword>
<dbReference type="PANTHER" id="PTHR11019:SF159">
    <property type="entry name" value="TRANSCRIPTIONAL REGULATOR-RELATED"/>
    <property type="match status" value="1"/>
</dbReference>
<keyword evidence="3" id="KW-0804">Transcription</keyword>
<evidence type="ECO:0000256" key="2">
    <source>
        <dbReference type="ARBA" id="ARBA00023125"/>
    </source>
</evidence>
<dbReference type="PROSITE" id="PS00041">
    <property type="entry name" value="HTH_ARAC_FAMILY_1"/>
    <property type="match status" value="1"/>
</dbReference>
<reference evidence="5 6" key="1">
    <citation type="submission" date="2018-05" db="EMBL/GenBank/DDBJ databases">
        <title>Genome Sequence of an Efficient Indole-Degrading Bacterium, Alcaligenes sp.YBY.</title>
        <authorList>
            <person name="Yang B."/>
        </authorList>
    </citation>
    <scope>NUCLEOTIDE SEQUENCE [LARGE SCALE GENOMIC DNA]</scope>
    <source>
        <strain evidence="5 6">YBY</strain>
    </source>
</reference>
<dbReference type="GO" id="GO:0043565">
    <property type="term" value="F:sequence-specific DNA binding"/>
    <property type="evidence" value="ECO:0007669"/>
    <property type="project" value="InterPro"/>
</dbReference>
<comment type="caution">
    <text evidence="5">The sequence shown here is derived from an EMBL/GenBank/DDBJ whole genome shotgun (WGS) entry which is preliminary data.</text>
</comment>
<sequence length="257" mass="29040">MPWLEASDPFPDLTGRHALGIAARLAQHDSGLHQHPWGQILYTHSGCITVTLDQQLCLLPPGRLIWIPALLPHQAQMSEQVDYRSVYLDPTHYPDLPLEVQLLAANDLLTAALDRIAQADLDENWDQPPGLHVMLVLLDELQRAPDQALFLPLPQDSRLRQIPLDTLPPALNELARYLGASEKTISRLFKRDTGLNYQQWRQQWRLLKAIEQLSTGGQVTRLAADLGFASDSAFIAFFKEQTGLTPGHYGRQKRYFD</sequence>
<dbReference type="Gene3D" id="2.60.120.10">
    <property type="entry name" value="Jelly Rolls"/>
    <property type="match status" value="1"/>
</dbReference>
<dbReference type="EMBL" id="QEXO01000001">
    <property type="protein sequence ID" value="PWE16178.1"/>
    <property type="molecule type" value="Genomic_DNA"/>
</dbReference>
<dbReference type="SUPFAM" id="SSF46689">
    <property type="entry name" value="Homeodomain-like"/>
    <property type="match status" value="1"/>
</dbReference>